<sequence length="101" mass="12275">MEETKELHTRKKCNKLVMQNEFVKYFKLYKKVKSDSDHYVNMRGGSFGIASDKDKYAVRWQGKQMRLEILEAFLEGRNPNWYFACYLNNDERERRNKSYCE</sequence>
<dbReference type="GeneID" id="16796993"/>
<protein>
    <submittedName>
        <fullName evidence="1">Uncharacterized protein</fullName>
    </submittedName>
</protein>
<dbReference type="EMBL" id="KC821618">
    <property type="protein sequence ID" value="AGO48348.1"/>
    <property type="molecule type" value="Genomic_DNA"/>
</dbReference>
<dbReference type="KEGG" id="vg:16796993"/>
<dbReference type="Proteomes" id="UP000014711">
    <property type="component" value="Segment"/>
</dbReference>
<dbReference type="RefSeq" id="YP_008241926.1">
    <property type="nucleotide sequence ID" value="NC_021802.1"/>
</dbReference>
<reference evidence="2" key="2">
    <citation type="submission" date="2013-03" db="EMBL/GenBank/DDBJ databases">
        <title>The Cellulophaga phages: a novel, diverse, and globally ubiquitous model system.</title>
        <authorList>
            <person name="Holmfeldt K."/>
            <person name="Solonenko N."/>
            <person name="Shah M."/>
            <person name="Corrier K."/>
            <person name="Riemann L."/>
            <person name="VerBerkmoes N.C."/>
            <person name="Sullivan M.B."/>
        </authorList>
    </citation>
    <scope>NUCLEOTIDE SEQUENCE [LARGE SCALE GENOMIC DNA]</scope>
</reference>
<proteinExistence type="predicted"/>
<dbReference type="OrthoDB" id="34349at10239"/>
<reference evidence="1 2" key="1">
    <citation type="journal article" date="2013" name="Proc. Natl. Acad. Sci. U.S.A.">
        <title>Twelve previously unknown phage genera are ubiquitous in global oceans.</title>
        <authorList>
            <person name="Holmfeldt K."/>
            <person name="Solonenko N."/>
            <person name="Shah M."/>
            <person name="Corrier K."/>
            <person name="Riemann L."/>
            <person name="Verberkmoes N.C."/>
            <person name="Sullivan M.B."/>
        </authorList>
    </citation>
    <scope>NUCLEOTIDE SEQUENCE [LARGE SCALE GENOMIC DNA]</scope>
    <source>
        <strain evidence="1">Phi10:1</strain>
    </source>
</reference>
<evidence type="ECO:0000313" key="2">
    <source>
        <dbReference type="Proteomes" id="UP000014711"/>
    </source>
</evidence>
<organism evidence="1 2">
    <name type="scientific">Cellulophaga phage phi10:1</name>
    <dbReference type="NCBI Taxonomy" id="1327981"/>
    <lineage>
        <taxon>Viruses</taxon>
        <taxon>Duplodnaviria</taxon>
        <taxon>Heunggongvirae</taxon>
        <taxon>Uroviricota</taxon>
        <taxon>Caudoviricetes</taxon>
        <taxon>Assiduviridae</taxon>
        <taxon>Cebadecemvirus</taxon>
        <taxon>Cebadecemvirus phi10una</taxon>
    </lineage>
</organism>
<accession>S0A299</accession>
<keyword evidence="2" id="KW-1185">Reference proteome</keyword>
<gene>
    <name evidence="1" type="ORF">Phi10:1_gp007</name>
</gene>
<evidence type="ECO:0000313" key="1">
    <source>
        <dbReference type="EMBL" id="AGO48348.1"/>
    </source>
</evidence>
<name>S0A299_9CAUD</name>